<dbReference type="EMBL" id="BOMI01000023">
    <property type="protein sequence ID" value="GID72888.1"/>
    <property type="molecule type" value="Genomic_DNA"/>
</dbReference>
<proteinExistence type="predicted"/>
<dbReference type="SUPFAM" id="SSF109854">
    <property type="entry name" value="DinB/YfiT-like putative metalloenzymes"/>
    <property type="match status" value="1"/>
</dbReference>
<keyword evidence="2" id="KW-0804">Transcription</keyword>
<keyword evidence="7" id="KW-1185">Reference proteome</keyword>
<dbReference type="InterPro" id="IPR027383">
    <property type="entry name" value="Znf_put"/>
</dbReference>
<protein>
    <recommendedName>
        <fullName evidence="8">Maleylpyruvate isomerase family mycothiol-dependent enzyme</fullName>
    </recommendedName>
</protein>
<dbReference type="Gene3D" id="1.20.120.450">
    <property type="entry name" value="dinb family like domain"/>
    <property type="match status" value="1"/>
</dbReference>
<dbReference type="NCBIfam" id="TIGR03083">
    <property type="entry name" value="maleylpyruvate isomerase family mycothiol-dependent enzyme"/>
    <property type="match status" value="1"/>
</dbReference>
<feature type="region of interest" description="Disordered" evidence="3">
    <location>
        <begin position="111"/>
        <end position="199"/>
    </location>
</feature>
<evidence type="ECO:0000313" key="7">
    <source>
        <dbReference type="Proteomes" id="UP000609879"/>
    </source>
</evidence>
<reference evidence="6 7" key="1">
    <citation type="submission" date="2021-01" db="EMBL/GenBank/DDBJ databases">
        <title>Whole genome shotgun sequence of Actinoplanes deccanensis NBRC 13994.</title>
        <authorList>
            <person name="Komaki H."/>
            <person name="Tamura T."/>
        </authorList>
    </citation>
    <scope>NUCLEOTIDE SEQUENCE [LARGE SCALE GENOMIC DNA]</scope>
    <source>
        <strain evidence="6 7">NBRC 13994</strain>
    </source>
</reference>
<name>A0ABQ3XYR7_9ACTN</name>
<dbReference type="Pfam" id="PF11716">
    <property type="entry name" value="MDMPI_N"/>
    <property type="match status" value="1"/>
</dbReference>
<evidence type="ECO:0000259" key="5">
    <source>
        <dbReference type="Pfam" id="PF13490"/>
    </source>
</evidence>
<dbReference type="InterPro" id="IPR034660">
    <property type="entry name" value="DinB/YfiT-like"/>
</dbReference>
<keyword evidence="1" id="KW-0805">Transcription regulation</keyword>
<accession>A0ABQ3XYR7</accession>
<evidence type="ECO:0000256" key="2">
    <source>
        <dbReference type="ARBA" id="ARBA00023163"/>
    </source>
</evidence>
<gene>
    <name evidence="6" type="ORF">Ade02nite_15290</name>
</gene>
<dbReference type="Pfam" id="PF13490">
    <property type="entry name" value="zf-HC2"/>
    <property type="match status" value="1"/>
</dbReference>
<feature type="domain" description="Mycothiol-dependent maleylpyruvate isomerase metal-binding" evidence="4">
    <location>
        <begin position="206"/>
        <end position="309"/>
    </location>
</feature>
<evidence type="ECO:0000259" key="4">
    <source>
        <dbReference type="Pfam" id="PF11716"/>
    </source>
</evidence>
<dbReference type="InterPro" id="IPR041916">
    <property type="entry name" value="Anti_sigma_zinc_sf"/>
</dbReference>
<feature type="domain" description="Putative zinc-finger" evidence="5">
    <location>
        <begin position="8"/>
        <end position="38"/>
    </location>
</feature>
<dbReference type="Gene3D" id="1.10.10.1320">
    <property type="entry name" value="Anti-sigma factor, zinc-finger domain"/>
    <property type="match status" value="1"/>
</dbReference>
<comment type="caution">
    <text evidence="6">The sequence shown here is derived from an EMBL/GenBank/DDBJ whole genome shotgun (WGS) entry which is preliminary data.</text>
</comment>
<dbReference type="Proteomes" id="UP000609879">
    <property type="component" value="Unassembled WGS sequence"/>
</dbReference>
<evidence type="ECO:0000256" key="1">
    <source>
        <dbReference type="ARBA" id="ARBA00023015"/>
    </source>
</evidence>
<dbReference type="InterPro" id="IPR024344">
    <property type="entry name" value="MDMPI_metal-binding"/>
</dbReference>
<dbReference type="InterPro" id="IPR017517">
    <property type="entry name" value="Maleyloyr_isom"/>
</dbReference>
<evidence type="ECO:0000256" key="3">
    <source>
        <dbReference type="SAM" id="MobiDB-lite"/>
    </source>
</evidence>
<dbReference type="RefSeq" id="WP_203760877.1">
    <property type="nucleotide sequence ID" value="NZ_BAAABO010000006.1"/>
</dbReference>
<organism evidence="6 7">
    <name type="scientific">Paractinoplanes deccanensis</name>
    <dbReference type="NCBI Taxonomy" id="113561"/>
    <lineage>
        <taxon>Bacteria</taxon>
        <taxon>Bacillati</taxon>
        <taxon>Actinomycetota</taxon>
        <taxon>Actinomycetes</taxon>
        <taxon>Micromonosporales</taxon>
        <taxon>Micromonosporaceae</taxon>
        <taxon>Paractinoplanes</taxon>
    </lineage>
</organism>
<sequence>MISHDTLTELIAAWALDACPPEETELVEAHLDTCDTCAHEARELREAAADLGGAHLSPPPGSLDRLLTAAPARRRPATPAPAYATSYAAQIAALDLLLTDLPAADWHRTAAHGATAHRHAAPTHNTANQHHPTPGSPGEAAPRTPDQHHTAPGTPSRAAPRTPDQHHTAPGSPSQHRTAPGSRDQRAAGANGAGDRRGADAHDELTVHDLLAHLIAIDGLLADALGLPVEPPVEPGQRLTARTTAVVDFERQRPPEQTRQAWRAQADAICRALHEQPNDVTVRLGRPFSLVDALTARAYETWIHTEDIAATTGRPAVPPLPEHVHPMAAFAMRVLPRVVFRRIEPPHNRYVRLHLTGPGGGTWTVPLDPATVVPAVTKPSASITVDVIEFCRLAGDRRDPAHIAAAIEGDAKLARDFLAAVPAMAPVP</sequence>
<evidence type="ECO:0000313" key="6">
    <source>
        <dbReference type="EMBL" id="GID72888.1"/>
    </source>
</evidence>
<evidence type="ECO:0008006" key="8">
    <source>
        <dbReference type="Google" id="ProtNLM"/>
    </source>
</evidence>